<keyword evidence="2" id="KW-1185">Reference proteome</keyword>
<dbReference type="Proteomes" id="UP000887013">
    <property type="component" value="Unassembled WGS sequence"/>
</dbReference>
<proteinExistence type="predicted"/>
<dbReference type="EMBL" id="BMAW01072135">
    <property type="protein sequence ID" value="GFT81392.1"/>
    <property type="molecule type" value="Genomic_DNA"/>
</dbReference>
<dbReference type="AlphaFoldDB" id="A0A8X6PP43"/>
<protein>
    <submittedName>
        <fullName evidence="1">Uncharacterized protein</fullName>
    </submittedName>
</protein>
<gene>
    <name evidence="1" type="ORF">NPIL_628561</name>
</gene>
<evidence type="ECO:0000313" key="2">
    <source>
        <dbReference type="Proteomes" id="UP000887013"/>
    </source>
</evidence>
<evidence type="ECO:0000313" key="1">
    <source>
        <dbReference type="EMBL" id="GFT81392.1"/>
    </source>
</evidence>
<reference evidence="1" key="1">
    <citation type="submission" date="2020-08" db="EMBL/GenBank/DDBJ databases">
        <title>Multicomponent nature underlies the extraordinary mechanical properties of spider dragline silk.</title>
        <authorList>
            <person name="Kono N."/>
            <person name="Nakamura H."/>
            <person name="Mori M."/>
            <person name="Yoshida Y."/>
            <person name="Ohtoshi R."/>
            <person name="Malay A.D."/>
            <person name="Moran D.A.P."/>
            <person name="Tomita M."/>
            <person name="Numata K."/>
            <person name="Arakawa K."/>
        </authorList>
    </citation>
    <scope>NUCLEOTIDE SEQUENCE</scope>
</reference>
<accession>A0A8X6PP43</accession>
<name>A0A8X6PP43_NEPPI</name>
<sequence length="83" mass="9764">MHYYFPFHFSDSEDEEYVRQEEKPEASLNRKPEDEIIDCEAPVTEDCSKSTKTEETISFASEDIDEFKDGKPLLKRVRKLDIS</sequence>
<organism evidence="1 2">
    <name type="scientific">Nephila pilipes</name>
    <name type="common">Giant wood spider</name>
    <name type="synonym">Nephila maculata</name>
    <dbReference type="NCBI Taxonomy" id="299642"/>
    <lineage>
        <taxon>Eukaryota</taxon>
        <taxon>Metazoa</taxon>
        <taxon>Ecdysozoa</taxon>
        <taxon>Arthropoda</taxon>
        <taxon>Chelicerata</taxon>
        <taxon>Arachnida</taxon>
        <taxon>Araneae</taxon>
        <taxon>Araneomorphae</taxon>
        <taxon>Entelegynae</taxon>
        <taxon>Araneoidea</taxon>
        <taxon>Nephilidae</taxon>
        <taxon>Nephila</taxon>
    </lineage>
</organism>
<dbReference type="OrthoDB" id="6459280at2759"/>
<comment type="caution">
    <text evidence="1">The sequence shown here is derived from an EMBL/GenBank/DDBJ whole genome shotgun (WGS) entry which is preliminary data.</text>
</comment>